<evidence type="ECO:0000256" key="2">
    <source>
        <dbReference type="ARBA" id="ARBA00004613"/>
    </source>
</evidence>
<evidence type="ECO:0000259" key="9">
    <source>
        <dbReference type="PROSITE" id="PS51910"/>
    </source>
</evidence>
<dbReference type="GO" id="GO:0005576">
    <property type="term" value="C:extracellular region"/>
    <property type="evidence" value="ECO:0007669"/>
    <property type="project" value="UniProtKB-SubCell"/>
</dbReference>
<comment type="caution">
    <text evidence="10">The sequence shown here is derived from an EMBL/GenBank/DDBJ whole genome shotgun (WGS) entry which is preliminary data.</text>
</comment>
<feature type="signal peptide" evidence="8">
    <location>
        <begin position="1"/>
        <end position="23"/>
    </location>
</feature>
<dbReference type="OrthoDB" id="10254444at2759"/>
<feature type="chain" id="PRO_5040222230" description="Chitinase domain-containing protein 1" evidence="8">
    <location>
        <begin position="24"/>
        <end position="393"/>
    </location>
</feature>
<comment type="subcellular location">
    <subcellularLocation>
        <location evidence="1">Lysosome</location>
    </subcellularLocation>
    <subcellularLocation>
        <location evidence="2">Secreted</location>
    </subcellularLocation>
</comment>
<keyword evidence="4" id="KW-0964">Secreted</keyword>
<evidence type="ECO:0000256" key="3">
    <source>
        <dbReference type="ARBA" id="ARBA00009336"/>
    </source>
</evidence>
<evidence type="ECO:0000256" key="1">
    <source>
        <dbReference type="ARBA" id="ARBA00004371"/>
    </source>
</evidence>
<dbReference type="InterPro" id="IPR001223">
    <property type="entry name" value="Glyco_hydro18_cat"/>
</dbReference>
<dbReference type="PANTHER" id="PTHR46066">
    <property type="entry name" value="CHITINASE DOMAIN-CONTAINING PROTEIN 1 FAMILY MEMBER"/>
    <property type="match status" value="1"/>
</dbReference>
<evidence type="ECO:0000256" key="5">
    <source>
        <dbReference type="ARBA" id="ARBA00022729"/>
    </source>
</evidence>
<comment type="similarity">
    <text evidence="3">Belongs to the glycosyl hydrolase 18 family.</text>
</comment>
<evidence type="ECO:0000256" key="4">
    <source>
        <dbReference type="ARBA" id="ARBA00022525"/>
    </source>
</evidence>
<reference evidence="10" key="1">
    <citation type="submission" date="2021-10" db="EMBL/GenBank/DDBJ databases">
        <title>Tropical sea cucumber genome reveals ecological adaptation and Cuvierian tubules defense mechanism.</title>
        <authorList>
            <person name="Chen T."/>
        </authorList>
    </citation>
    <scope>NUCLEOTIDE SEQUENCE</scope>
    <source>
        <strain evidence="10">Nanhai2018</strain>
        <tissue evidence="10">Muscle</tissue>
    </source>
</reference>
<name>A0A9Q1C1A7_HOLLE</name>
<evidence type="ECO:0000256" key="8">
    <source>
        <dbReference type="SAM" id="SignalP"/>
    </source>
</evidence>
<dbReference type="Proteomes" id="UP001152320">
    <property type="component" value="Chromosome 9"/>
</dbReference>
<dbReference type="FunFam" id="3.10.50.10:FF:000002">
    <property type="entry name" value="Chitinase domain-containing protein 1"/>
    <property type="match status" value="1"/>
</dbReference>
<dbReference type="GO" id="GO:0012505">
    <property type="term" value="C:endomembrane system"/>
    <property type="evidence" value="ECO:0007669"/>
    <property type="project" value="TreeGrafter"/>
</dbReference>
<dbReference type="SMART" id="SM00636">
    <property type="entry name" value="Glyco_18"/>
    <property type="match status" value="1"/>
</dbReference>
<organism evidence="10 11">
    <name type="scientific">Holothuria leucospilota</name>
    <name type="common">Black long sea cucumber</name>
    <name type="synonym">Mertensiothuria leucospilota</name>
    <dbReference type="NCBI Taxonomy" id="206669"/>
    <lineage>
        <taxon>Eukaryota</taxon>
        <taxon>Metazoa</taxon>
        <taxon>Echinodermata</taxon>
        <taxon>Eleutherozoa</taxon>
        <taxon>Echinozoa</taxon>
        <taxon>Holothuroidea</taxon>
        <taxon>Aspidochirotacea</taxon>
        <taxon>Aspidochirotida</taxon>
        <taxon>Holothuriidae</taxon>
        <taxon>Holothuria</taxon>
    </lineage>
</organism>
<dbReference type="InterPro" id="IPR011583">
    <property type="entry name" value="Chitinase_II/V-like_cat"/>
</dbReference>
<dbReference type="SUPFAM" id="SSF51445">
    <property type="entry name" value="(Trans)glycosidases"/>
    <property type="match status" value="1"/>
</dbReference>
<keyword evidence="5 8" id="KW-0732">Signal</keyword>
<dbReference type="Gene3D" id="3.20.20.80">
    <property type="entry name" value="Glycosidases"/>
    <property type="match status" value="1"/>
</dbReference>
<evidence type="ECO:0000313" key="10">
    <source>
        <dbReference type="EMBL" id="KAJ8036289.1"/>
    </source>
</evidence>
<dbReference type="AlphaFoldDB" id="A0A9Q1C1A7"/>
<keyword evidence="6" id="KW-0458">Lysosome</keyword>
<feature type="domain" description="GH18" evidence="9">
    <location>
        <begin position="82"/>
        <end position="393"/>
    </location>
</feature>
<dbReference type="InterPro" id="IPR029070">
    <property type="entry name" value="Chitinase_insertion_sf"/>
</dbReference>
<evidence type="ECO:0000313" key="11">
    <source>
        <dbReference type="Proteomes" id="UP001152320"/>
    </source>
</evidence>
<proteinExistence type="inferred from homology"/>
<gene>
    <name evidence="10" type="ORF">HOLleu_20219</name>
</gene>
<dbReference type="PANTHER" id="PTHR46066:SF2">
    <property type="entry name" value="CHITINASE DOMAIN-CONTAINING PROTEIN 1"/>
    <property type="match status" value="1"/>
</dbReference>
<evidence type="ECO:0000256" key="6">
    <source>
        <dbReference type="ARBA" id="ARBA00023228"/>
    </source>
</evidence>
<dbReference type="InterPro" id="IPR017853">
    <property type="entry name" value="GH"/>
</dbReference>
<dbReference type="GO" id="GO:0005764">
    <property type="term" value="C:lysosome"/>
    <property type="evidence" value="ECO:0007669"/>
    <property type="project" value="UniProtKB-SubCell"/>
</dbReference>
<sequence length="393" mass="44243">MRLQCKFQHAVIFLVASLLLIEAGSPPKTKDKKAKKEKEKVTLSTKTVVERGFVDETPKTKEVTGEHANYCTVNLEKKQFQGDVLGYVTPWNGHGYDVAKIFGGKFSTVSPVWLQIVRKSAGEFAVNGGHDIDKGWVKDVKKNGKRKVEVAPRLLFDGWTGPDYLEVFESESEINALSTTAVDFFKKHKFDGVVVEVWNQLGGQRKLDLIHLLVDMSEAFHKEAMKFYVVISPPLQPGTGAPGIFTKDDFDMLSAVVDGFSLMTYDYSNSQRPGPNSPISWVKQCVEALVPDPGPERSKILLGLNFYGYDYSPHSGEAVIGSKYIELLKKHKLKWDPDAKEHYFEYKLNAIAHKVYYPSLMSINLRLELAKELGTGISIWELGQGLDYFYDLF</sequence>
<evidence type="ECO:0000256" key="7">
    <source>
        <dbReference type="ARBA" id="ARBA00040976"/>
    </source>
</evidence>
<dbReference type="PROSITE" id="PS51910">
    <property type="entry name" value="GH18_2"/>
    <property type="match status" value="1"/>
</dbReference>
<keyword evidence="11" id="KW-1185">Reference proteome</keyword>
<dbReference type="GO" id="GO:0005975">
    <property type="term" value="P:carbohydrate metabolic process"/>
    <property type="evidence" value="ECO:0007669"/>
    <property type="project" value="InterPro"/>
</dbReference>
<accession>A0A9Q1C1A7</accession>
<dbReference type="CDD" id="cd02876">
    <property type="entry name" value="GH18_SI-CLP"/>
    <property type="match status" value="1"/>
</dbReference>
<dbReference type="Pfam" id="PF00704">
    <property type="entry name" value="Glyco_hydro_18"/>
    <property type="match status" value="1"/>
</dbReference>
<dbReference type="FunFam" id="3.20.20.80:FF:000028">
    <property type="entry name" value="Chitinase domain-containing protein 1"/>
    <property type="match status" value="1"/>
</dbReference>
<dbReference type="EMBL" id="JAIZAY010000009">
    <property type="protein sequence ID" value="KAJ8036289.1"/>
    <property type="molecule type" value="Genomic_DNA"/>
</dbReference>
<protein>
    <recommendedName>
        <fullName evidence="7">Chitinase domain-containing protein 1</fullName>
    </recommendedName>
</protein>
<dbReference type="GO" id="GO:0008061">
    <property type="term" value="F:chitin binding"/>
    <property type="evidence" value="ECO:0007669"/>
    <property type="project" value="InterPro"/>
</dbReference>
<dbReference type="Gene3D" id="3.10.50.10">
    <property type="match status" value="1"/>
</dbReference>
<dbReference type="GO" id="GO:0070492">
    <property type="term" value="F:oligosaccharide binding"/>
    <property type="evidence" value="ECO:0007669"/>
    <property type="project" value="TreeGrafter"/>
</dbReference>